<keyword evidence="2" id="KW-0328">Glycosyltransferase</keyword>
<comment type="caution">
    <text evidence="2">The sequence shown here is derived from an EMBL/GenBank/DDBJ whole genome shotgun (WGS) entry which is preliminary data.</text>
</comment>
<reference evidence="2" key="1">
    <citation type="submission" date="2023-07" db="EMBL/GenBank/DDBJ databases">
        <title>Two novel species in the genus Flavivirga.</title>
        <authorList>
            <person name="Kwon K."/>
        </authorList>
    </citation>
    <scope>NUCLEOTIDE SEQUENCE</scope>
    <source>
        <strain evidence="2">KCTC 52353</strain>
    </source>
</reference>
<accession>A0ABT8WCL0</accession>
<name>A0ABT8WCL0_9FLAO</name>
<evidence type="ECO:0000256" key="1">
    <source>
        <dbReference type="SAM" id="Phobius"/>
    </source>
</evidence>
<protein>
    <submittedName>
        <fullName evidence="2">Glycosyltransferase family 39 protein</fullName>
        <ecNumber evidence="2">2.4.-.-</ecNumber>
    </submittedName>
</protein>
<feature type="transmembrane region" description="Helical" evidence="1">
    <location>
        <begin position="6"/>
        <end position="23"/>
    </location>
</feature>
<dbReference type="Proteomes" id="UP001176883">
    <property type="component" value="Unassembled WGS sequence"/>
</dbReference>
<feature type="transmembrane region" description="Helical" evidence="1">
    <location>
        <begin position="259"/>
        <end position="280"/>
    </location>
</feature>
<feature type="transmembrane region" description="Helical" evidence="1">
    <location>
        <begin position="169"/>
        <end position="199"/>
    </location>
</feature>
<dbReference type="EMBL" id="JAUOEK010000131">
    <property type="protein sequence ID" value="MDO5970767.1"/>
    <property type="molecule type" value="Genomic_DNA"/>
</dbReference>
<dbReference type="EC" id="2.4.-.-" evidence="2"/>
<feature type="transmembrane region" description="Helical" evidence="1">
    <location>
        <begin position="115"/>
        <end position="132"/>
    </location>
</feature>
<organism evidence="2 3">
    <name type="scientific">Flavivirga aquimarina</name>
    <dbReference type="NCBI Taxonomy" id="2027862"/>
    <lineage>
        <taxon>Bacteria</taxon>
        <taxon>Pseudomonadati</taxon>
        <taxon>Bacteroidota</taxon>
        <taxon>Flavobacteriia</taxon>
        <taxon>Flavobacteriales</taxon>
        <taxon>Flavobacteriaceae</taxon>
        <taxon>Flavivirga</taxon>
    </lineage>
</organism>
<proteinExistence type="predicted"/>
<evidence type="ECO:0000313" key="3">
    <source>
        <dbReference type="Proteomes" id="UP001176883"/>
    </source>
</evidence>
<dbReference type="RefSeq" id="WP_303278465.1">
    <property type="nucleotide sequence ID" value="NZ_JAUOEK010000131.1"/>
</dbReference>
<keyword evidence="1" id="KW-0472">Membrane</keyword>
<keyword evidence="2" id="KW-0808">Transferase</keyword>
<feature type="transmembrane region" description="Helical" evidence="1">
    <location>
        <begin position="211"/>
        <end position="232"/>
    </location>
</feature>
<feature type="transmembrane region" description="Helical" evidence="1">
    <location>
        <begin position="292"/>
        <end position="309"/>
    </location>
</feature>
<keyword evidence="1" id="KW-1133">Transmembrane helix</keyword>
<gene>
    <name evidence="2" type="ORF">Q4Q35_13195</name>
</gene>
<dbReference type="GO" id="GO:0016757">
    <property type="term" value="F:glycosyltransferase activity"/>
    <property type="evidence" value="ECO:0007669"/>
    <property type="project" value="UniProtKB-KW"/>
</dbReference>
<keyword evidence="3" id="KW-1185">Reference proteome</keyword>
<feature type="transmembrane region" description="Helical" evidence="1">
    <location>
        <begin position="86"/>
        <end position="103"/>
    </location>
</feature>
<keyword evidence="1" id="KW-0812">Transmembrane</keyword>
<feature type="transmembrane region" description="Helical" evidence="1">
    <location>
        <begin position="315"/>
        <end position="334"/>
    </location>
</feature>
<feature type="transmembrane region" description="Helical" evidence="1">
    <location>
        <begin position="346"/>
        <end position="363"/>
    </location>
</feature>
<evidence type="ECO:0000313" key="2">
    <source>
        <dbReference type="EMBL" id="MDO5970767.1"/>
    </source>
</evidence>
<sequence length="496" mass="58522">MQNKKIYLILLCLGIVPFAYWLYKYINVDLWYDEVYSLKHFVLGDFEKTLLNYPLPNNHVFFNFTSQLISRLFSIRHLSQIAEHIYVLRLFQVLITLFTAYYSVQLVKRVFKVNYNLLVISVLFTTIPFMNFSLQLRGYNMSSFFLIMVVYHTWAFIEKRKNRDSVFIVISSVLLIYTIPSNIYMLGSLLIALVLFFIYHKKRYRSWSKAYFNPITLIVLGIIICTIFYLPILKNIIFNKFSSRDASSVFYSLGLIPKLFLAFLSKRYLLIILFIIGSWFIIRGSKKKEKQLFTLFLFLFLFPFILSFLHQKFPFQRVFVSLSPIFSVLITIPIIKLTQKIPNSSFTVFCTFIIPIYCASVFLNEMKNNDIEISDKLVNRGEIAQNIYLNYYLSDSFNQKETMKHLKSISGNKMVILYNQIDLPSTHLYLSMNKVNFINIHSKEKLEQIILENKTIFLLTSFKNQMLNELDKLNTVTSTVIMDKYPISNIIRISKK</sequence>